<accession>A0A0F9CKP2</accession>
<gene>
    <name evidence="2" type="ORF">LCGC14_2655030</name>
</gene>
<evidence type="ECO:0000256" key="1">
    <source>
        <dbReference type="SAM" id="MobiDB-lite"/>
    </source>
</evidence>
<feature type="region of interest" description="Disordered" evidence="1">
    <location>
        <begin position="1"/>
        <end position="26"/>
    </location>
</feature>
<dbReference type="AlphaFoldDB" id="A0A0F9CKP2"/>
<evidence type="ECO:0000313" key="2">
    <source>
        <dbReference type="EMBL" id="KKK97211.1"/>
    </source>
</evidence>
<comment type="caution">
    <text evidence="2">The sequence shown here is derived from an EMBL/GenBank/DDBJ whole genome shotgun (WGS) entry which is preliminary data.</text>
</comment>
<dbReference type="EMBL" id="LAZR01046152">
    <property type="protein sequence ID" value="KKK97211.1"/>
    <property type="molecule type" value="Genomic_DNA"/>
</dbReference>
<organism evidence="2">
    <name type="scientific">marine sediment metagenome</name>
    <dbReference type="NCBI Taxonomy" id="412755"/>
    <lineage>
        <taxon>unclassified sequences</taxon>
        <taxon>metagenomes</taxon>
        <taxon>ecological metagenomes</taxon>
    </lineage>
</organism>
<proteinExistence type="predicted"/>
<reference evidence="2" key="1">
    <citation type="journal article" date="2015" name="Nature">
        <title>Complex archaea that bridge the gap between prokaryotes and eukaryotes.</title>
        <authorList>
            <person name="Spang A."/>
            <person name="Saw J.H."/>
            <person name="Jorgensen S.L."/>
            <person name="Zaremba-Niedzwiedzka K."/>
            <person name="Martijn J."/>
            <person name="Lind A.E."/>
            <person name="van Eijk R."/>
            <person name="Schleper C."/>
            <person name="Guy L."/>
            <person name="Ettema T.J."/>
        </authorList>
    </citation>
    <scope>NUCLEOTIDE SEQUENCE</scope>
</reference>
<sequence length="26" mass="2834">ELDDLLRTGIIRDVTPPASLHGNDES</sequence>
<protein>
    <submittedName>
        <fullName evidence="2">Uncharacterized protein</fullName>
    </submittedName>
</protein>
<feature type="non-terminal residue" evidence="2">
    <location>
        <position position="1"/>
    </location>
</feature>
<name>A0A0F9CKP2_9ZZZZ</name>